<dbReference type="InterPro" id="IPR024520">
    <property type="entry name" value="DUF3558"/>
</dbReference>
<feature type="compositionally biased region" description="Polar residues" evidence="1">
    <location>
        <begin position="26"/>
        <end position="44"/>
    </location>
</feature>
<evidence type="ECO:0000313" key="3">
    <source>
        <dbReference type="Proteomes" id="UP000246410"/>
    </source>
</evidence>
<reference evidence="2 3" key="1">
    <citation type="submission" date="2018-05" db="EMBL/GenBank/DDBJ databases">
        <title>Genomic Encyclopedia of Type Strains, Phase IV (KMG-IV): sequencing the most valuable type-strain genomes for metagenomic binning, comparative biology and taxonomic classification.</title>
        <authorList>
            <person name="Goeker M."/>
        </authorList>
    </citation>
    <scope>NUCLEOTIDE SEQUENCE [LARGE SCALE GENOMIC DNA]</scope>
    <source>
        <strain evidence="2 3">DSM 44717</strain>
    </source>
</reference>
<dbReference type="Proteomes" id="UP000246410">
    <property type="component" value="Unassembled WGS sequence"/>
</dbReference>
<sequence length="189" mass="20153">MHARWKVLPAIAVVGVLVGGCGGNEPSETAQPGTTVVTAPTSSADPDAGLWDPCTLPDATLTAVGLNPATEEKDVAGVKFEDWKVCSWTDSKKTYTFGVFTTSHTLDEVRQRSDYGDFVDAEVGGKKALQYRSTGSRHDFSCSIAVQQPGGGMVDFDVLVRHSARDVAAEPCAEVRRLADLLIVDVPSR</sequence>
<dbReference type="PROSITE" id="PS51257">
    <property type="entry name" value="PROKAR_LIPOPROTEIN"/>
    <property type="match status" value="1"/>
</dbReference>
<organism evidence="2 3">
    <name type="scientific">Nocardia neocaledoniensis</name>
    <dbReference type="NCBI Taxonomy" id="236511"/>
    <lineage>
        <taxon>Bacteria</taxon>
        <taxon>Bacillati</taxon>
        <taxon>Actinomycetota</taxon>
        <taxon>Actinomycetes</taxon>
        <taxon>Mycobacteriales</taxon>
        <taxon>Nocardiaceae</taxon>
        <taxon>Nocardia</taxon>
    </lineage>
</organism>
<keyword evidence="3" id="KW-1185">Reference proteome</keyword>
<protein>
    <submittedName>
        <fullName evidence="2">Uncharacterized protein DUF3558</fullName>
    </submittedName>
</protein>
<comment type="caution">
    <text evidence="2">The sequence shown here is derived from an EMBL/GenBank/DDBJ whole genome shotgun (WGS) entry which is preliminary data.</text>
</comment>
<dbReference type="EMBL" id="QGTL01000002">
    <property type="protein sequence ID" value="PWV79209.1"/>
    <property type="molecule type" value="Genomic_DNA"/>
</dbReference>
<name>A0A317NV81_9NOCA</name>
<evidence type="ECO:0000313" key="2">
    <source>
        <dbReference type="EMBL" id="PWV79209.1"/>
    </source>
</evidence>
<gene>
    <name evidence="2" type="ORF">DFR69_102272</name>
</gene>
<dbReference type="Pfam" id="PF12079">
    <property type="entry name" value="DUF3558"/>
    <property type="match status" value="1"/>
</dbReference>
<dbReference type="AlphaFoldDB" id="A0A317NV81"/>
<evidence type="ECO:0000256" key="1">
    <source>
        <dbReference type="SAM" id="MobiDB-lite"/>
    </source>
</evidence>
<feature type="region of interest" description="Disordered" evidence="1">
    <location>
        <begin position="25"/>
        <end position="44"/>
    </location>
</feature>
<accession>A0A317NV81</accession>
<proteinExistence type="predicted"/>